<evidence type="ECO:0000313" key="10">
    <source>
        <dbReference type="Proteomes" id="UP000474957"/>
    </source>
</evidence>
<dbReference type="InterPro" id="IPR022837">
    <property type="entry name" value="MsrQ-like"/>
</dbReference>
<sequence length="215" mass="24499">MTTTVASKLNHWLRRVPIWPGYVLGFVPAAWWLYLGLTGGLGAEPVKALEQELGKFALQLFLASLLVTPLLHQTRISLIRFRRLIGLMAFYYMLLHLSVWLVLDLQLAWGEIGRELIKRPHIVVGLIVLLLLAPVAASSNNAAVRRLRLQTWHRIHMLVYPAAILAGVHYLWAVKSWPAEPVLYLTLAVALVAYRPLHRAWTRRRRARSELRTAA</sequence>
<dbReference type="GO" id="GO:0009055">
    <property type="term" value="F:electron transfer activity"/>
    <property type="evidence" value="ECO:0007669"/>
    <property type="project" value="UniProtKB-UniRule"/>
</dbReference>
<gene>
    <name evidence="7" type="primary">msrQ</name>
    <name evidence="9" type="ORF">GE300_12235</name>
</gene>
<comment type="subunit">
    <text evidence="7">Heterodimer of a catalytic subunit (MsrP) and a heme-binding subunit (MsrQ).</text>
</comment>
<keyword evidence="7" id="KW-0349">Heme</keyword>
<feature type="transmembrane region" description="Helical" evidence="7">
    <location>
        <begin position="155"/>
        <end position="173"/>
    </location>
</feature>
<keyword evidence="3 7" id="KW-0812">Transmembrane</keyword>
<reference evidence="9 10" key="1">
    <citation type="submission" date="2019-10" db="EMBL/GenBank/DDBJ databases">
        <title>Cognatihalovulum marinum gen. nov. sp. nov., a new member of the family Rhodobacteraceae isolated from deep seawater of the Northwest Indian Ocean.</title>
        <authorList>
            <person name="Ruan C."/>
            <person name="Wang J."/>
            <person name="Zheng X."/>
            <person name="Song L."/>
            <person name="Zhu Y."/>
            <person name="Huang Y."/>
            <person name="Lu Z."/>
            <person name="Du W."/>
            <person name="Huang L."/>
            <person name="Dai X."/>
        </authorList>
    </citation>
    <scope>NUCLEOTIDE SEQUENCE [LARGE SCALE GENOMIC DNA]</scope>
    <source>
        <strain evidence="9 10">2CG4</strain>
    </source>
</reference>
<comment type="function">
    <text evidence="7">Part of the MsrPQ system that repairs oxidized periplasmic proteins containing methionine sulfoxide residues (Met-O), using respiratory chain electrons. Thus protects these proteins from oxidative-stress damage caused by reactive species of oxygen and chlorine generated by the host defense mechanisms. MsrPQ is essential for the maintenance of envelope integrity under bleach stress, rescuing a wide series of structurally unrelated periplasmic proteins from methionine oxidation. MsrQ provides electrons for reduction to the reductase catalytic subunit MsrP, using the quinone pool of the respiratory chain.</text>
</comment>
<dbReference type="HAMAP" id="MF_01207">
    <property type="entry name" value="MsrQ"/>
    <property type="match status" value="1"/>
</dbReference>
<keyword evidence="7" id="KW-1003">Cell membrane</keyword>
<keyword evidence="7" id="KW-0479">Metal-binding</keyword>
<evidence type="ECO:0000259" key="8">
    <source>
        <dbReference type="Pfam" id="PF01794"/>
    </source>
</evidence>
<comment type="similarity">
    <text evidence="7">Belongs to the MsrQ family.</text>
</comment>
<comment type="cofactor">
    <cofactor evidence="7">
        <name>FMN</name>
        <dbReference type="ChEBI" id="CHEBI:58210"/>
    </cofactor>
    <text evidence="7">Binds 1 FMN per subunit.</text>
</comment>
<dbReference type="GO" id="GO:0030091">
    <property type="term" value="P:protein repair"/>
    <property type="evidence" value="ECO:0007669"/>
    <property type="project" value="UniProtKB-UniRule"/>
</dbReference>
<keyword evidence="2 7" id="KW-0813">Transport</keyword>
<name>A0A6L5Z1C9_9RHOB</name>
<dbReference type="PANTHER" id="PTHR36964:SF1">
    <property type="entry name" value="PROTEIN-METHIONINE-SULFOXIDE REDUCTASE HEME-BINDING SUBUNIT MSRQ"/>
    <property type="match status" value="1"/>
</dbReference>
<comment type="caution">
    <text evidence="9">The sequence shown here is derived from an EMBL/GenBank/DDBJ whole genome shotgun (WGS) entry which is preliminary data.</text>
</comment>
<keyword evidence="7" id="KW-0285">Flavoprotein</keyword>
<evidence type="ECO:0000256" key="6">
    <source>
        <dbReference type="ARBA" id="ARBA00023136"/>
    </source>
</evidence>
<dbReference type="GO" id="GO:0046872">
    <property type="term" value="F:metal ion binding"/>
    <property type="evidence" value="ECO:0007669"/>
    <property type="project" value="UniProtKB-KW"/>
</dbReference>
<keyword evidence="7" id="KW-0249">Electron transport</keyword>
<dbReference type="Proteomes" id="UP000474957">
    <property type="component" value="Unassembled WGS sequence"/>
</dbReference>
<accession>A0A6L5Z1C9</accession>
<dbReference type="Pfam" id="PF01794">
    <property type="entry name" value="Ferric_reduct"/>
    <property type="match status" value="1"/>
</dbReference>
<evidence type="ECO:0000256" key="5">
    <source>
        <dbReference type="ARBA" id="ARBA00023004"/>
    </source>
</evidence>
<comment type="cofactor">
    <cofactor evidence="7">
        <name>heme b</name>
        <dbReference type="ChEBI" id="CHEBI:60344"/>
    </cofactor>
    <text evidence="7">Binds 1 heme b (iron(II)-protoporphyrin IX) group per subunit.</text>
</comment>
<protein>
    <recommendedName>
        <fullName evidence="7">Protein-methionine-sulfoxide reductase heme-binding subunit MsrQ</fullName>
    </recommendedName>
    <alternativeName>
        <fullName evidence="7">Flavocytochrome MsrQ</fullName>
    </alternativeName>
</protein>
<dbReference type="GO" id="GO:0020037">
    <property type="term" value="F:heme binding"/>
    <property type="evidence" value="ECO:0007669"/>
    <property type="project" value="UniProtKB-UniRule"/>
</dbReference>
<keyword evidence="10" id="KW-1185">Reference proteome</keyword>
<evidence type="ECO:0000256" key="7">
    <source>
        <dbReference type="HAMAP-Rule" id="MF_01207"/>
    </source>
</evidence>
<feature type="transmembrane region" description="Helical" evidence="7">
    <location>
        <begin position="179"/>
        <end position="197"/>
    </location>
</feature>
<keyword evidence="4 7" id="KW-1133">Transmembrane helix</keyword>
<feature type="transmembrane region" description="Helical" evidence="7">
    <location>
        <begin position="12"/>
        <end position="33"/>
    </location>
</feature>
<evidence type="ECO:0000256" key="4">
    <source>
        <dbReference type="ARBA" id="ARBA00022989"/>
    </source>
</evidence>
<keyword evidence="7" id="KW-0288">FMN</keyword>
<dbReference type="GO" id="GO:0010181">
    <property type="term" value="F:FMN binding"/>
    <property type="evidence" value="ECO:0007669"/>
    <property type="project" value="UniProtKB-UniRule"/>
</dbReference>
<keyword evidence="6 7" id="KW-0472">Membrane</keyword>
<evidence type="ECO:0000256" key="3">
    <source>
        <dbReference type="ARBA" id="ARBA00022692"/>
    </source>
</evidence>
<feature type="transmembrane region" description="Helical" evidence="7">
    <location>
        <begin position="123"/>
        <end position="143"/>
    </location>
</feature>
<feature type="transmembrane region" description="Helical" evidence="7">
    <location>
        <begin position="84"/>
        <end position="103"/>
    </location>
</feature>
<evidence type="ECO:0000256" key="2">
    <source>
        <dbReference type="ARBA" id="ARBA00022448"/>
    </source>
</evidence>
<proteinExistence type="inferred from homology"/>
<dbReference type="AlphaFoldDB" id="A0A6L5Z1C9"/>
<organism evidence="9 10">
    <name type="scientific">Halovulum marinum</name>
    <dbReference type="NCBI Taxonomy" id="2662447"/>
    <lineage>
        <taxon>Bacteria</taxon>
        <taxon>Pseudomonadati</taxon>
        <taxon>Pseudomonadota</taxon>
        <taxon>Alphaproteobacteria</taxon>
        <taxon>Rhodobacterales</taxon>
        <taxon>Paracoccaceae</taxon>
        <taxon>Halovulum</taxon>
    </lineage>
</organism>
<feature type="domain" description="Ferric oxidoreductase" evidence="8">
    <location>
        <begin position="56"/>
        <end position="166"/>
    </location>
</feature>
<dbReference type="RefSeq" id="WP_154446872.1">
    <property type="nucleotide sequence ID" value="NZ_WIND01000009.1"/>
</dbReference>
<dbReference type="InterPro" id="IPR013130">
    <property type="entry name" value="Fe3_Rdtase_TM_dom"/>
</dbReference>
<keyword evidence="5 7" id="KW-0408">Iron</keyword>
<comment type="subcellular location">
    <subcellularLocation>
        <location evidence="7">Cell membrane</location>
        <topology evidence="7">Multi-pass membrane protein</topology>
    </subcellularLocation>
    <subcellularLocation>
        <location evidence="1">Membrane</location>
        <topology evidence="1">Multi-pass membrane protein</topology>
    </subcellularLocation>
</comment>
<dbReference type="EMBL" id="WIND01000009">
    <property type="protein sequence ID" value="MSU90376.1"/>
    <property type="molecule type" value="Genomic_DNA"/>
</dbReference>
<evidence type="ECO:0000313" key="9">
    <source>
        <dbReference type="EMBL" id="MSU90376.1"/>
    </source>
</evidence>
<dbReference type="GO" id="GO:0016679">
    <property type="term" value="F:oxidoreductase activity, acting on diphenols and related substances as donors"/>
    <property type="evidence" value="ECO:0007669"/>
    <property type="project" value="TreeGrafter"/>
</dbReference>
<feature type="transmembrane region" description="Helical" evidence="7">
    <location>
        <begin position="53"/>
        <end position="72"/>
    </location>
</feature>
<dbReference type="PANTHER" id="PTHR36964">
    <property type="entry name" value="PROTEIN-METHIONINE-SULFOXIDE REDUCTASE HEME-BINDING SUBUNIT MSRQ"/>
    <property type="match status" value="1"/>
</dbReference>
<dbReference type="GO" id="GO:0005886">
    <property type="term" value="C:plasma membrane"/>
    <property type="evidence" value="ECO:0007669"/>
    <property type="project" value="UniProtKB-SubCell"/>
</dbReference>
<evidence type="ECO:0000256" key="1">
    <source>
        <dbReference type="ARBA" id="ARBA00004141"/>
    </source>
</evidence>